<dbReference type="PATRIC" id="fig|1618484.3.peg.79"/>
<dbReference type="EMBL" id="LBPR01000002">
    <property type="protein sequence ID" value="KKP63066.1"/>
    <property type="molecule type" value="Genomic_DNA"/>
</dbReference>
<dbReference type="CDD" id="cd06089">
    <property type="entry name" value="KOW_RPL26"/>
    <property type="match status" value="1"/>
</dbReference>
<gene>
    <name evidence="5" type="primary">rplX</name>
    <name evidence="7" type="ORF">UR56_C0002G0043</name>
</gene>
<comment type="caution">
    <text evidence="7">The sequence shown here is derived from an EMBL/GenBank/DDBJ whole genome shotgun (WGS) entry which is preliminary data.</text>
</comment>
<evidence type="ECO:0000256" key="2">
    <source>
        <dbReference type="ARBA" id="ARBA00022980"/>
    </source>
</evidence>
<evidence type="ECO:0000256" key="1">
    <source>
        <dbReference type="ARBA" id="ARBA00010618"/>
    </source>
</evidence>
<evidence type="ECO:0000313" key="7">
    <source>
        <dbReference type="EMBL" id="KKP63066.1"/>
    </source>
</evidence>
<keyword evidence="3 5" id="KW-0687">Ribonucleoprotein</keyword>
<dbReference type="GO" id="GO:0005840">
    <property type="term" value="C:ribosome"/>
    <property type="evidence" value="ECO:0007669"/>
    <property type="project" value="UniProtKB-KW"/>
</dbReference>
<dbReference type="SUPFAM" id="SSF50104">
    <property type="entry name" value="Translation proteins SH3-like domain"/>
    <property type="match status" value="1"/>
</dbReference>
<dbReference type="AlphaFoldDB" id="A0A0G0BHE4"/>
<proteinExistence type="inferred from homology"/>
<dbReference type="HAMAP" id="MF_01326_B">
    <property type="entry name" value="Ribosomal_uL24_B"/>
    <property type="match status" value="1"/>
</dbReference>
<dbReference type="InterPro" id="IPR005824">
    <property type="entry name" value="KOW"/>
</dbReference>
<accession>A0A0G0BHE4</accession>
<dbReference type="Proteomes" id="UP000034004">
    <property type="component" value="Unassembled WGS sequence"/>
</dbReference>
<organism evidence="7 8">
    <name type="scientific">Candidatus Roizmanbacteria bacterium GW2011_GWC2_34_23</name>
    <dbReference type="NCBI Taxonomy" id="1618484"/>
    <lineage>
        <taxon>Bacteria</taxon>
        <taxon>Candidatus Roizmaniibacteriota</taxon>
    </lineage>
</organism>
<dbReference type="GO" id="GO:0019843">
    <property type="term" value="F:rRNA binding"/>
    <property type="evidence" value="ECO:0007669"/>
    <property type="project" value="UniProtKB-UniRule"/>
</dbReference>
<comment type="function">
    <text evidence="5">One of two assembly initiator proteins, it binds directly to the 5'-end of the 23S rRNA, where it nucleates assembly of the 50S subunit.</text>
</comment>
<evidence type="ECO:0000256" key="4">
    <source>
        <dbReference type="ARBA" id="ARBA00035206"/>
    </source>
</evidence>
<dbReference type="GO" id="GO:0006412">
    <property type="term" value="P:translation"/>
    <property type="evidence" value="ECO:0007669"/>
    <property type="project" value="UniProtKB-UniRule"/>
</dbReference>
<reference evidence="7 8" key="1">
    <citation type="journal article" date="2015" name="Nature">
        <title>rRNA introns, odd ribosomes, and small enigmatic genomes across a large radiation of phyla.</title>
        <authorList>
            <person name="Brown C.T."/>
            <person name="Hug L.A."/>
            <person name="Thomas B.C."/>
            <person name="Sharon I."/>
            <person name="Castelle C.J."/>
            <person name="Singh A."/>
            <person name="Wilkins M.J."/>
            <person name="Williams K.H."/>
            <person name="Banfield J.F."/>
        </authorList>
    </citation>
    <scope>NUCLEOTIDE SEQUENCE [LARGE SCALE GENOMIC DNA]</scope>
</reference>
<dbReference type="InterPro" id="IPR008991">
    <property type="entry name" value="Translation_prot_SH3-like_sf"/>
</dbReference>
<evidence type="ECO:0000256" key="5">
    <source>
        <dbReference type="HAMAP-Rule" id="MF_01326"/>
    </source>
</evidence>
<dbReference type="Gene3D" id="2.30.30.30">
    <property type="match status" value="1"/>
</dbReference>
<evidence type="ECO:0000259" key="6">
    <source>
        <dbReference type="SMART" id="SM00739"/>
    </source>
</evidence>
<evidence type="ECO:0000313" key="8">
    <source>
        <dbReference type="Proteomes" id="UP000034004"/>
    </source>
</evidence>
<name>A0A0G0BHE4_9BACT</name>
<dbReference type="InterPro" id="IPR041988">
    <property type="entry name" value="Ribosomal_uL24_KOW"/>
</dbReference>
<keyword evidence="2 5" id="KW-0689">Ribosomal protein</keyword>
<dbReference type="PANTHER" id="PTHR12903">
    <property type="entry name" value="MITOCHONDRIAL RIBOSOMAL PROTEIN L24"/>
    <property type="match status" value="1"/>
</dbReference>
<comment type="similarity">
    <text evidence="1 5">Belongs to the universal ribosomal protein uL24 family.</text>
</comment>
<comment type="subunit">
    <text evidence="5">Part of the 50S ribosomal subunit.</text>
</comment>
<dbReference type="Pfam" id="PF00467">
    <property type="entry name" value="KOW"/>
    <property type="match status" value="1"/>
</dbReference>
<dbReference type="SMART" id="SM00739">
    <property type="entry name" value="KOW"/>
    <property type="match status" value="1"/>
</dbReference>
<dbReference type="InterPro" id="IPR057264">
    <property type="entry name" value="Ribosomal_uL24_C"/>
</dbReference>
<comment type="function">
    <text evidence="5">One of the proteins that surrounds the polypeptide exit tunnel on the outside of the subunit.</text>
</comment>
<feature type="domain" description="KOW" evidence="6">
    <location>
        <begin position="10"/>
        <end position="37"/>
    </location>
</feature>
<dbReference type="GO" id="GO:1990904">
    <property type="term" value="C:ribonucleoprotein complex"/>
    <property type="evidence" value="ECO:0007669"/>
    <property type="project" value="UniProtKB-KW"/>
</dbReference>
<dbReference type="GO" id="GO:0003735">
    <property type="term" value="F:structural constituent of ribosome"/>
    <property type="evidence" value="ECO:0007669"/>
    <property type="project" value="InterPro"/>
</dbReference>
<evidence type="ECO:0000256" key="3">
    <source>
        <dbReference type="ARBA" id="ARBA00023274"/>
    </source>
</evidence>
<dbReference type="NCBIfam" id="TIGR01079">
    <property type="entry name" value="rplX_bact"/>
    <property type="match status" value="1"/>
</dbReference>
<dbReference type="InterPro" id="IPR014722">
    <property type="entry name" value="Rib_uL2_dom2"/>
</dbReference>
<dbReference type="Pfam" id="PF17136">
    <property type="entry name" value="ribosomal_L24"/>
    <property type="match status" value="1"/>
</dbReference>
<sequence>MFRTENKNMKIKKGDKIKITIGKDKGKTGVVEKVYKNSNKVLITGMNLYKRHVKKNEKMPQGGIVEIPRPMNVSKLNFVCPKCAKVTRIGFKIEKNLPAGRQGKKFRICKKCDSKI</sequence>
<keyword evidence="5" id="KW-0699">rRNA-binding</keyword>
<protein>
    <recommendedName>
        <fullName evidence="4 5">Large ribosomal subunit protein uL24</fullName>
    </recommendedName>
</protein>
<dbReference type="InterPro" id="IPR003256">
    <property type="entry name" value="Ribosomal_uL24"/>
</dbReference>
<dbReference type="STRING" id="1618484.UR56_C0002G0043"/>
<keyword evidence="5" id="KW-0694">RNA-binding</keyword>